<organism evidence="1 2">
    <name type="scientific">Streptosporangium subroseum</name>
    <dbReference type="NCBI Taxonomy" id="106412"/>
    <lineage>
        <taxon>Bacteria</taxon>
        <taxon>Bacillati</taxon>
        <taxon>Actinomycetota</taxon>
        <taxon>Actinomycetes</taxon>
        <taxon>Streptosporangiales</taxon>
        <taxon>Streptosporangiaceae</taxon>
        <taxon>Streptosporangium</taxon>
    </lineage>
</organism>
<evidence type="ECO:0000313" key="1">
    <source>
        <dbReference type="EMBL" id="SNR94213.1"/>
    </source>
</evidence>
<dbReference type="AlphaFoldDB" id="A0A239AH05"/>
<sequence length="37" mass="3932">MFTMSSCAADDPSLLALIDEMTTELTPVAARTLRATS</sequence>
<gene>
    <name evidence="1" type="ORF">SAMN05216276_1001356</name>
</gene>
<proteinExistence type="predicted"/>
<reference evidence="1 2" key="1">
    <citation type="submission" date="2017-06" db="EMBL/GenBank/DDBJ databases">
        <authorList>
            <person name="Kim H.J."/>
            <person name="Triplett B.A."/>
        </authorList>
    </citation>
    <scope>NUCLEOTIDE SEQUENCE [LARGE SCALE GENOMIC DNA]</scope>
    <source>
        <strain evidence="1 2">CGMCC 4.2132</strain>
    </source>
</reference>
<evidence type="ECO:0000313" key="2">
    <source>
        <dbReference type="Proteomes" id="UP000198282"/>
    </source>
</evidence>
<keyword evidence="2" id="KW-1185">Reference proteome</keyword>
<name>A0A239AH05_9ACTN</name>
<accession>A0A239AH05</accession>
<dbReference type="Proteomes" id="UP000198282">
    <property type="component" value="Unassembled WGS sequence"/>
</dbReference>
<protein>
    <submittedName>
        <fullName evidence="1">Uncharacterized protein</fullName>
    </submittedName>
</protein>
<dbReference type="EMBL" id="FZOD01000001">
    <property type="protein sequence ID" value="SNR94213.1"/>
    <property type="molecule type" value="Genomic_DNA"/>
</dbReference>